<gene>
    <name evidence="1" type="ORF">METZ01_LOCUS171793</name>
</gene>
<dbReference type="AlphaFoldDB" id="A0A382BZ95"/>
<proteinExistence type="predicted"/>
<reference evidence="1" key="1">
    <citation type="submission" date="2018-05" db="EMBL/GenBank/DDBJ databases">
        <authorList>
            <person name="Lanie J.A."/>
            <person name="Ng W.-L."/>
            <person name="Kazmierczak K.M."/>
            <person name="Andrzejewski T.M."/>
            <person name="Davidsen T.M."/>
            <person name="Wayne K.J."/>
            <person name="Tettelin H."/>
            <person name="Glass J.I."/>
            <person name="Rusch D."/>
            <person name="Podicherti R."/>
            <person name="Tsui H.-C.T."/>
            <person name="Winkler M.E."/>
        </authorList>
    </citation>
    <scope>NUCLEOTIDE SEQUENCE</scope>
</reference>
<dbReference type="EMBL" id="UINC01031997">
    <property type="protein sequence ID" value="SVB18939.1"/>
    <property type="molecule type" value="Genomic_DNA"/>
</dbReference>
<evidence type="ECO:0008006" key="2">
    <source>
        <dbReference type="Google" id="ProtNLM"/>
    </source>
</evidence>
<name>A0A382BZ95_9ZZZZ</name>
<protein>
    <recommendedName>
        <fullName evidence="2">CHASE2 domain-containing protein</fullName>
    </recommendedName>
</protein>
<organism evidence="1">
    <name type="scientific">marine metagenome</name>
    <dbReference type="NCBI Taxonomy" id="408172"/>
    <lineage>
        <taxon>unclassified sequences</taxon>
        <taxon>metagenomes</taxon>
        <taxon>ecological metagenomes</taxon>
    </lineage>
</organism>
<feature type="non-terminal residue" evidence="1">
    <location>
        <position position="111"/>
    </location>
</feature>
<accession>A0A382BZ95</accession>
<evidence type="ECO:0000313" key="1">
    <source>
        <dbReference type="EMBL" id="SVB18939.1"/>
    </source>
</evidence>
<sequence>MIARSRAKWGRRFVVTATALLIVISVLPLERWFLGPLERRFVVPDLSELQVDGIIVLAGASNVFATLHWSQAALSESSERLTEGIGLALRHPEATLVFSDGAWDSTGEPIE</sequence>